<dbReference type="PROSITE" id="PS50097">
    <property type="entry name" value="BTB"/>
    <property type="match status" value="1"/>
</dbReference>
<dbReference type="SUPFAM" id="SSF54695">
    <property type="entry name" value="POZ domain"/>
    <property type="match status" value="1"/>
</dbReference>
<keyword evidence="4" id="KW-1185">Reference proteome</keyword>
<proteinExistence type="predicted"/>
<dbReference type="RefSeq" id="XP_066933542.1">
    <property type="nucleotide sequence ID" value="XM_067077441.1"/>
</dbReference>
<sequence length="319" mass="36133">MKTKRRSSVAYNFEAQSSPATAKKSKTNGGDEEMFVKPWKGSDGVLIVEDREIHVHTNILSISSKYFDSMFNGNFIEGKSKRVELTGKDYELVEHMLRLIYPLEASLTPNSFLVCGSCKDAPPKKRALSSNIEEYKRNPNPSNSEICLKCGDRFMKMDEDRRLILDHIKKLWEVSQEFIIDILSKKIKSEIGQQSQTIQTSAHAFDLLEIADVISSKSVKNACFNYLPSILTSLSKLRNGLSGRKIGLESRLRLKGILYRNLFKRLKPKDRLDEDVTKDFNNLTDELVVFDLAEEIADPTSDDEYGSSCESESNASSEH</sequence>
<dbReference type="AlphaFoldDB" id="A0A7M5WS67"/>
<accession>A0A7M5WS67</accession>
<evidence type="ECO:0000313" key="3">
    <source>
        <dbReference type="EnsemblMetazoa" id="CLYHEMP008994.1"/>
    </source>
</evidence>
<dbReference type="InterPro" id="IPR000210">
    <property type="entry name" value="BTB/POZ_dom"/>
</dbReference>
<feature type="region of interest" description="Disordered" evidence="1">
    <location>
        <begin position="298"/>
        <end position="319"/>
    </location>
</feature>
<dbReference type="Pfam" id="PF00651">
    <property type="entry name" value="BTB"/>
    <property type="match status" value="1"/>
</dbReference>
<feature type="region of interest" description="Disordered" evidence="1">
    <location>
        <begin position="1"/>
        <end position="32"/>
    </location>
</feature>
<dbReference type="OrthoDB" id="5813110at2759"/>
<dbReference type="Gene3D" id="3.30.710.10">
    <property type="entry name" value="Potassium Channel Kv1.1, Chain A"/>
    <property type="match status" value="1"/>
</dbReference>
<dbReference type="InterPro" id="IPR011333">
    <property type="entry name" value="SKP1/BTB/POZ_sf"/>
</dbReference>
<name>A0A7M5WS67_9CNID</name>
<dbReference type="Proteomes" id="UP000594262">
    <property type="component" value="Unplaced"/>
</dbReference>
<evidence type="ECO:0000313" key="4">
    <source>
        <dbReference type="Proteomes" id="UP000594262"/>
    </source>
</evidence>
<dbReference type="PANTHER" id="PTHR22744:SF14">
    <property type="entry name" value="BTB DOMAIN-CONTAINING PROTEIN-RELATED"/>
    <property type="match status" value="1"/>
</dbReference>
<dbReference type="SMART" id="SM00225">
    <property type="entry name" value="BTB"/>
    <property type="match status" value="1"/>
</dbReference>
<reference evidence="3" key="1">
    <citation type="submission" date="2021-01" db="UniProtKB">
        <authorList>
            <consortium name="EnsemblMetazoa"/>
        </authorList>
    </citation>
    <scope>IDENTIFICATION</scope>
</reference>
<protein>
    <recommendedName>
        <fullName evidence="2">BTB domain-containing protein</fullName>
    </recommendedName>
</protein>
<feature type="compositionally biased region" description="Low complexity" evidence="1">
    <location>
        <begin position="307"/>
        <end position="319"/>
    </location>
</feature>
<dbReference type="EnsemblMetazoa" id="CLYHEMT008994.1">
    <property type="protein sequence ID" value="CLYHEMP008994.1"/>
    <property type="gene ID" value="CLYHEMG008994"/>
</dbReference>
<dbReference type="GeneID" id="136821207"/>
<evidence type="ECO:0000256" key="1">
    <source>
        <dbReference type="SAM" id="MobiDB-lite"/>
    </source>
</evidence>
<dbReference type="CDD" id="cd18186">
    <property type="entry name" value="BTB_POZ_ZBTB_KLHL-like"/>
    <property type="match status" value="1"/>
</dbReference>
<feature type="domain" description="BTB" evidence="2">
    <location>
        <begin position="42"/>
        <end position="109"/>
    </location>
</feature>
<dbReference type="PANTHER" id="PTHR22744">
    <property type="entry name" value="HELIX LOOP HELIX PROTEIN 21-RELATED"/>
    <property type="match status" value="1"/>
</dbReference>
<evidence type="ECO:0000259" key="2">
    <source>
        <dbReference type="PROSITE" id="PS50097"/>
    </source>
</evidence>
<organism evidence="3 4">
    <name type="scientific">Clytia hemisphaerica</name>
    <dbReference type="NCBI Taxonomy" id="252671"/>
    <lineage>
        <taxon>Eukaryota</taxon>
        <taxon>Metazoa</taxon>
        <taxon>Cnidaria</taxon>
        <taxon>Hydrozoa</taxon>
        <taxon>Hydroidolina</taxon>
        <taxon>Leptothecata</taxon>
        <taxon>Obeliida</taxon>
        <taxon>Clytiidae</taxon>
        <taxon>Clytia</taxon>
    </lineage>
</organism>